<feature type="domain" description="Cell wall hydrolase SleB" evidence="1">
    <location>
        <begin position="29"/>
        <end position="147"/>
    </location>
</feature>
<dbReference type="InterPro" id="IPR042047">
    <property type="entry name" value="SleB_dom1"/>
</dbReference>
<evidence type="ECO:0000313" key="3">
    <source>
        <dbReference type="Proteomes" id="UP001332192"/>
    </source>
</evidence>
<dbReference type="Pfam" id="PF07486">
    <property type="entry name" value="Hydrolase_2"/>
    <property type="match status" value="1"/>
</dbReference>
<gene>
    <name evidence="2" type="ORF">U7230_11090</name>
</gene>
<accession>A0ABZ1BUZ8</accession>
<dbReference type="EMBL" id="CP141615">
    <property type="protein sequence ID" value="WRP16632.1"/>
    <property type="molecule type" value="Genomic_DNA"/>
</dbReference>
<dbReference type="RefSeq" id="WP_324715904.1">
    <property type="nucleotide sequence ID" value="NZ_CP141615.1"/>
</dbReference>
<keyword evidence="2" id="KW-0378">Hydrolase</keyword>
<evidence type="ECO:0000313" key="2">
    <source>
        <dbReference type="EMBL" id="WRP16632.1"/>
    </source>
</evidence>
<evidence type="ECO:0000259" key="1">
    <source>
        <dbReference type="Pfam" id="PF07486"/>
    </source>
</evidence>
<dbReference type="InterPro" id="IPR011105">
    <property type="entry name" value="Cell_wall_hydrolase_SleB"/>
</dbReference>
<keyword evidence="3" id="KW-1185">Reference proteome</keyword>
<proteinExistence type="predicted"/>
<reference evidence="2 3" key="1">
    <citation type="journal article" date="2024" name="Front. Microbiol.">
        <title>Novel thermophilic genera Geochorda gen. nov. and Carboxydochorda gen. nov. from the deep terrestrial subsurface reveal the ecophysiological diversity in the class Limnochordia.</title>
        <authorList>
            <person name="Karnachuk O.V."/>
            <person name="Lukina A.P."/>
            <person name="Avakyan M.R."/>
            <person name="Kadnikov V.V."/>
            <person name="Begmatov S."/>
            <person name="Beletsky A.V."/>
            <person name="Vlasova K.G."/>
            <person name="Novikov A.A."/>
            <person name="Shcherbakova V.A."/>
            <person name="Mardanov A.V."/>
            <person name="Ravin N.V."/>
        </authorList>
    </citation>
    <scope>NUCLEOTIDE SEQUENCE [LARGE SCALE GENOMIC DNA]</scope>
    <source>
        <strain evidence="2 3">L945</strain>
    </source>
</reference>
<name>A0ABZ1BUZ8_9FIRM</name>
<organism evidence="2 3">
    <name type="scientific">Carboxydichorda subterranea</name>
    <dbReference type="NCBI Taxonomy" id="3109565"/>
    <lineage>
        <taxon>Bacteria</taxon>
        <taxon>Bacillati</taxon>
        <taxon>Bacillota</taxon>
        <taxon>Limnochordia</taxon>
        <taxon>Limnochordales</taxon>
        <taxon>Geochordaceae</taxon>
        <taxon>Carboxydichorda</taxon>
    </lineage>
</organism>
<dbReference type="Proteomes" id="UP001332192">
    <property type="component" value="Chromosome"/>
</dbReference>
<dbReference type="GO" id="GO:0016787">
    <property type="term" value="F:hydrolase activity"/>
    <property type="evidence" value="ECO:0007669"/>
    <property type="project" value="UniProtKB-KW"/>
</dbReference>
<protein>
    <submittedName>
        <fullName evidence="2">Cell wall hydrolase</fullName>
    </submittedName>
</protein>
<sequence length="150" mass="17562">MADVLQLITPRTFTDWMYMAKTVFGEARGENEETQRTVAWVIRNRVDDPKQRFGDSIPEVCTRPRQFSAWNPGDPNRERLLDPMGHVTEQQAWYQCVQVAWGVLEAPSWANPIPGVYWYHDRSIAPPPWTRNLQEVPVPGVDRFRFYREA</sequence>
<dbReference type="Gene3D" id="1.10.10.2520">
    <property type="entry name" value="Cell wall hydrolase SleB, domain 1"/>
    <property type="match status" value="1"/>
</dbReference>